<keyword evidence="2" id="KW-1185">Reference proteome</keyword>
<name>A0AAV7PSD3_PLEWA</name>
<dbReference type="AlphaFoldDB" id="A0AAV7PSD3"/>
<sequence length="141" mass="15867">MRSVGVKGNCLELSIIWHSVPFYTDPRTVGVRLPGGSGEKKRVRLKQRVYPRTVGVRLPGGSGDEKRVRLKQRICQFQFWKLTSACPMVSLHYAALCFRGCESSLSRDRNTDMCSHGTAYGCDEKSLDRSLSLKKRKKAST</sequence>
<gene>
    <name evidence="1" type="ORF">NDU88_009541</name>
</gene>
<comment type="caution">
    <text evidence="1">The sequence shown here is derived from an EMBL/GenBank/DDBJ whole genome shotgun (WGS) entry which is preliminary data.</text>
</comment>
<accession>A0AAV7PSD3</accession>
<evidence type="ECO:0000313" key="1">
    <source>
        <dbReference type="EMBL" id="KAJ1131202.1"/>
    </source>
</evidence>
<evidence type="ECO:0000313" key="2">
    <source>
        <dbReference type="Proteomes" id="UP001066276"/>
    </source>
</evidence>
<proteinExistence type="predicted"/>
<reference evidence="1" key="1">
    <citation type="journal article" date="2022" name="bioRxiv">
        <title>Sequencing and chromosome-scale assembly of the giantPleurodeles waltlgenome.</title>
        <authorList>
            <person name="Brown T."/>
            <person name="Elewa A."/>
            <person name="Iarovenko S."/>
            <person name="Subramanian E."/>
            <person name="Araus A.J."/>
            <person name="Petzold A."/>
            <person name="Susuki M."/>
            <person name="Suzuki K.-i.T."/>
            <person name="Hayashi T."/>
            <person name="Toyoda A."/>
            <person name="Oliveira C."/>
            <person name="Osipova E."/>
            <person name="Leigh N.D."/>
            <person name="Simon A."/>
            <person name="Yun M.H."/>
        </authorList>
    </citation>
    <scope>NUCLEOTIDE SEQUENCE</scope>
    <source>
        <strain evidence="1">20211129_DDA</strain>
        <tissue evidence="1">Liver</tissue>
    </source>
</reference>
<protein>
    <submittedName>
        <fullName evidence="1">Uncharacterized protein</fullName>
    </submittedName>
</protein>
<organism evidence="1 2">
    <name type="scientific">Pleurodeles waltl</name>
    <name type="common">Iberian ribbed newt</name>
    <dbReference type="NCBI Taxonomy" id="8319"/>
    <lineage>
        <taxon>Eukaryota</taxon>
        <taxon>Metazoa</taxon>
        <taxon>Chordata</taxon>
        <taxon>Craniata</taxon>
        <taxon>Vertebrata</taxon>
        <taxon>Euteleostomi</taxon>
        <taxon>Amphibia</taxon>
        <taxon>Batrachia</taxon>
        <taxon>Caudata</taxon>
        <taxon>Salamandroidea</taxon>
        <taxon>Salamandridae</taxon>
        <taxon>Pleurodelinae</taxon>
        <taxon>Pleurodeles</taxon>
    </lineage>
</organism>
<dbReference type="Proteomes" id="UP001066276">
    <property type="component" value="Chromosome 7"/>
</dbReference>
<dbReference type="EMBL" id="JANPWB010000011">
    <property type="protein sequence ID" value="KAJ1131202.1"/>
    <property type="molecule type" value="Genomic_DNA"/>
</dbReference>